<dbReference type="GO" id="GO:0004252">
    <property type="term" value="F:serine-type endopeptidase activity"/>
    <property type="evidence" value="ECO:0007669"/>
    <property type="project" value="UniProtKB-UniRule"/>
</dbReference>
<dbReference type="FunFam" id="3.40.50.200:FF:000005">
    <property type="entry name" value="Proprotein convertase subtilisin/kexin type 7"/>
    <property type="match status" value="1"/>
</dbReference>
<dbReference type="PROSITE" id="PS51829">
    <property type="entry name" value="P_HOMO_B"/>
    <property type="match status" value="1"/>
</dbReference>
<evidence type="ECO:0000259" key="17">
    <source>
        <dbReference type="PROSITE" id="PS51829"/>
    </source>
</evidence>
<feature type="active site" description="Charge relay system" evidence="13 14">
    <location>
        <position position="221"/>
    </location>
</feature>
<dbReference type="GO" id="GO:0007323">
    <property type="term" value="P:peptide pheromone maturation"/>
    <property type="evidence" value="ECO:0007669"/>
    <property type="project" value="UniProtKB-ARBA"/>
</dbReference>
<dbReference type="PANTHER" id="PTHR42884:SF14">
    <property type="entry name" value="NEUROENDOCRINE CONVERTASE 1"/>
    <property type="match status" value="1"/>
</dbReference>
<keyword evidence="3 14" id="KW-0645">Protease</keyword>
<keyword evidence="5 16" id="KW-0732">Signal</keyword>
<dbReference type="OrthoDB" id="300641at2759"/>
<dbReference type="PANTHER" id="PTHR42884">
    <property type="entry name" value="PROPROTEIN CONVERTASE SUBTILISIN/KEXIN-RELATED"/>
    <property type="match status" value="1"/>
</dbReference>
<evidence type="ECO:0000256" key="14">
    <source>
        <dbReference type="PROSITE-ProRule" id="PRU01240"/>
    </source>
</evidence>
<dbReference type="InterPro" id="IPR034182">
    <property type="entry name" value="Kexin/furin"/>
</dbReference>
<dbReference type="VEuPathDB" id="FungiDB:ASPVEDRAFT_89041"/>
<feature type="signal peptide" evidence="16">
    <location>
        <begin position="1"/>
        <end position="20"/>
    </location>
</feature>
<evidence type="ECO:0000256" key="13">
    <source>
        <dbReference type="PIRSR" id="PIRSR615500-1"/>
    </source>
</evidence>
<keyword evidence="7 14" id="KW-0720">Serine protease</keyword>
<gene>
    <name evidence="18" type="ORF">ASPVEDRAFT_89041</name>
</gene>
<evidence type="ECO:0000256" key="7">
    <source>
        <dbReference type="ARBA" id="ARBA00022825"/>
    </source>
</evidence>
<feature type="active site" description="Charge relay system" evidence="13 14">
    <location>
        <position position="183"/>
    </location>
</feature>
<dbReference type="InterPro" id="IPR036852">
    <property type="entry name" value="Peptidase_S8/S53_dom_sf"/>
</dbReference>
<keyword evidence="11" id="KW-0865">Zymogen</keyword>
<comment type="subcellular location">
    <subcellularLocation>
        <location evidence="1">Membrane</location>
    </subcellularLocation>
</comment>
<comment type="similarity">
    <text evidence="2">Belongs to the peptidase S8 family. Furin subfamily.</text>
</comment>
<dbReference type="SUPFAM" id="SSF52743">
    <property type="entry name" value="Subtilisin-like"/>
    <property type="match status" value="1"/>
</dbReference>
<keyword evidence="19" id="KW-1185">Reference proteome</keyword>
<reference evidence="19" key="1">
    <citation type="journal article" date="2017" name="Genome Biol.">
        <title>Comparative genomics reveals high biological diversity and specific adaptations in the industrially and medically important fungal genus Aspergillus.</title>
        <authorList>
            <person name="de Vries R.P."/>
            <person name="Riley R."/>
            <person name="Wiebenga A."/>
            <person name="Aguilar-Osorio G."/>
            <person name="Amillis S."/>
            <person name="Uchima C.A."/>
            <person name="Anderluh G."/>
            <person name="Asadollahi M."/>
            <person name="Askin M."/>
            <person name="Barry K."/>
            <person name="Battaglia E."/>
            <person name="Bayram O."/>
            <person name="Benocci T."/>
            <person name="Braus-Stromeyer S.A."/>
            <person name="Caldana C."/>
            <person name="Canovas D."/>
            <person name="Cerqueira G.C."/>
            <person name="Chen F."/>
            <person name="Chen W."/>
            <person name="Choi C."/>
            <person name="Clum A."/>
            <person name="Dos Santos R.A."/>
            <person name="Damasio A.R."/>
            <person name="Diallinas G."/>
            <person name="Emri T."/>
            <person name="Fekete E."/>
            <person name="Flipphi M."/>
            <person name="Freyberg S."/>
            <person name="Gallo A."/>
            <person name="Gournas C."/>
            <person name="Habgood R."/>
            <person name="Hainaut M."/>
            <person name="Harispe M.L."/>
            <person name="Henrissat B."/>
            <person name="Hilden K.S."/>
            <person name="Hope R."/>
            <person name="Hossain A."/>
            <person name="Karabika E."/>
            <person name="Karaffa L."/>
            <person name="Karanyi Z."/>
            <person name="Krasevec N."/>
            <person name="Kuo A."/>
            <person name="Kusch H."/>
            <person name="LaButti K."/>
            <person name="Lagendijk E.L."/>
            <person name="Lapidus A."/>
            <person name="Levasseur A."/>
            <person name="Lindquist E."/>
            <person name="Lipzen A."/>
            <person name="Logrieco A.F."/>
            <person name="MacCabe A."/>
            <person name="Maekelae M.R."/>
            <person name="Malavazi I."/>
            <person name="Melin P."/>
            <person name="Meyer V."/>
            <person name="Mielnichuk N."/>
            <person name="Miskei M."/>
            <person name="Molnar A.P."/>
            <person name="Mule G."/>
            <person name="Ngan C.Y."/>
            <person name="Orejas M."/>
            <person name="Orosz E."/>
            <person name="Ouedraogo J.P."/>
            <person name="Overkamp K.M."/>
            <person name="Park H.-S."/>
            <person name="Perrone G."/>
            <person name="Piumi F."/>
            <person name="Punt P.J."/>
            <person name="Ram A.F."/>
            <person name="Ramon A."/>
            <person name="Rauscher S."/>
            <person name="Record E."/>
            <person name="Riano-Pachon D.M."/>
            <person name="Robert V."/>
            <person name="Roehrig J."/>
            <person name="Ruller R."/>
            <person name="Salamov A."/>
            <person name="Salih N.S."/>
            <person name="Samson R.A."/>
            <person name="Sandor E."/>
            <person name="Sanguinetti M."/>
            <person name="Schuetze T."/>
            <person name="Sepcic K."/>
            <person name="Shelest E."/>
            <person name="Sherlock G."/>
            <person name="Sophianopoulou V."/>
            <person name="Squina F.M."/>
            <person name="Sun H."/>
            <person name="Susca A."/>
            <person name="Todd R.B."/>
            <person name="Tsang A."/>
            <person name="Unkles S.E."/>
            <person name="van de Wiele N."/>
            <person name="van Rossen-Uffink D."/>
            <person name="Oliveira J.V."/>
            <person name="Vesth T.C."/>
            <person name="Visser J."/>
            <person name="Yu J.-H."/>
            <person name="Zhou M."/>
            <person name="Andersen M.R."/>
            <person name="Archer D.B."/>
            <person name="Baker S.E."/>
            <person name="Benoit I."/>
            <person name="Brakhage A.A."/>
            <person name="Braus G.H."/>
            <person name="Fischer R."/>
            <person name="Frisvad J.C."/>
            <person name="Goldman G.H."/>
            <person name="Houbraken J."/>
            <person name="Oakley B."/>
            <person name="Pocsi I."/>
            <person name="Scazzocchio C."/>
            <person name="Seiboth B."/>
            <person name="vanKuyk P.A."/>
            <person name="Wortman J."/>
            <person name="Dyer P.S."/>
            <person name="Grigoriev I.V."/>
        </authorList>
    </citation>
    <scope>NUCLEOTIDE SEQUENCE [LARGE SCALE GENOMIC DNA]</scope>
    <source>
        <strain evidence="19">CBS 583.65</strain>
    </source>
</reference>
<dbReference type="GO" id="GO:0000139">
    <property type="term" value="C:Golgi membrane"/>
    <property type="evidence" value="ECO:0007669"/>
    <property type="project" value="TreeGrafter"/>
</dbReference>
<dbReference type="Proteomes" id="UP000184073">
    <property type="component" value="Unassembled WGS sequence"/>
</dbReference>
<dbReference type="Pfam" id="PF01483">
    <property type="entry name" value="P_proprotein"/>
    <property type="match status" value="1"/>
</dbReference>
<dbReference type="InterPro" id="IPR015500">
    <property type="entry name" value="Peptidase_S8_subtilisin-rel"/>
</dbReference>
<name>A0A1L9Q219_ASPVE</name>
<evidence type="ECO:0000313" key="18">
    <source>
        <dbReference type="EMBL" id="OJJ07803.1"/>
    </source>
</evidence>
<evidence type="ECO:0000256" key="5">
    <source>
        <dbReference type="ARBA" id="ARBA00022729"/>
    </source>
</evidence>
<dbReference type="Gene3D" id="2.60.120.260">
    <property type="entry name" value="Galactose-binding domain-like"/>
    <property type="match status" value="1"/>
</dbReference>
<dbReference type="InterPro" id="IPR002884">
    <property type="entry name" value="P_dom"/>
</dbReference>
<evidence type="ECO:0000256" key="11">
    <source>
        <dbReference type="ARBA" id="ARBA00023145"/>
    </source>
</evidence>
<keyword evidence="8" id="KW-0106">Calcium</keyword>
<keyword evidence="12" id="KW-0325">Glycoprotein</keyword>
<evidence type="ECO:0000256" key="9">
    <source>
        <dbReference type="ARBA" id="ARBA00022989"/>
    </source>
</evidence>
<keyword evidence="6 14" id="KW-0378">Hydrolase</keyword>
<dbReference type="PRINTS" id="PR00723">
    <property type="entry name" value="SUBTILISIN"/>
</dbReference>
<dbReference type="AlphaFoldDB" id="A0A1L9Q219"/>
<evidence type="ECO:0000256" key="6">
    <source>
        <dbReference type="ARBA" id="ARBA00022801"/>
    </source>
</evidence>
<dbReference type="InterPro" id="IPR008979">
    <property type="entry name" value="Galactose-bd-like_sf"/>
</dbReference>
<dbReference type="EMBL" id="KV878138">
    <property type="protein sequence ID" value="OJJ07803.1"/>
    <property type="molecule type" value="Genomic_DNA"/>
</dbReference>
<feature type="transmembrane region" description="Helical" evidence="15">
    <location>
        <begin position="653"/>
        <end position="678"/>
    </location>
</feature>
<evidence type="ECO:0000256" key="12">
    <source>
        <dbReference type="ARBA" id="ARBA00023180"/>
    </source>
</evidence>
<proteinExistence type="inferred from homology"/>
<organism evidence="18 19">
    <name type="scientific">Aspergillus versicolor CBS 583.65</name>
    <dbReference type="NCBI Taxonomy" id="1036611"/>
    <lineage>
        <taxon>Eukaryota</taxon>
        <taxon>Fungi</taxon>
        <taxon>Dikarya</taxon>
        <taxon>Ascomycota</taxon>
        <taxon>Pezizomycotina</taxon>
        <taxon>Eurotiomycetes</taxon>
        <taxon>Eurotiomycetidae</taxon>
        <taxon>Eurotiales</taxon>
        <taxon>Aspergillaceae</taxon>
        <taxon>Aspergillus</taxon>
        <taxon>Aspergillus subgen. Nidulantes</taxon>
    </lineage>
</organism>
<evidence type="ECO:0000256" key="3">
    <source>
        <dbReference type="ARBA" id="ARBA00022670"/>
    </source>
</evidence>
<keyword evidence="10 15" id="KW-0472">Membrane</keyword>
<evidence type="ECO:0000256" key="4">
    <source>
        <dbReference type="ARBA" id="ARBA00022692"/>
    </source>
</evidence>
<feature type="active site" description="Charge relay system" evidence="13 14">
    <location>
        <position position="392"/>
    </location>
</feature>
<evidence type="ECO:0000256" key="16">
    <source>
        <dbReference type="SAM" id="SignalP"/>
    </source>
</evidence>
<dbReference type="GeneID" id="63733999"/>
<keyword evidence="4 15" id="KW-0812">Transmembrane</keyword>
<dbReference type="PROSITE" id="PS00138">
    <property type="entry name" value="SUBTILASE_SER"/>
    <property type="match status" value="1"/>
</dbReference>
<keyword evidence="9 15" id="KW-1133">Transmembrane helix</keyword>
<evidence type="ECO:0000256" key="8">
    <source>
        <dbReference type="ARBA" id="ARBA00022837"/>
    </source>
</evidence>
<dbReference type="GO" id="GO:0005802">
    <property type="term" value="C:trans-Golgi network"/>
    <property type="evidence" value="ECO:0007669"/>
    <property type="project" value="TreeGrafter"/>
</dbReference>
<dbReference type="PROSITE" id="PS51892">
    <property type="entry name" value="SUBTILASE"/>
    <property type="match status" value="1"/>
</dbReference>
<dbReference type="InterPro" id="IPR023827">
    <property type="entry name" value="Peptidase_S8_Asp-AS"/>
</dbReference>
<evidence type="ECO:0000256" key="2">
    <source>
        <dbReference type="ARBA" id="ARBA00005325"/>
    </source>
</evidence>
<dbReference type="FunFam" id="2.60.120.260:FF:000026">
    <property type="entry name" value="proprotein convertase subtilisin/kexin type 7"/>
    <property type="match status" value="1"/>
</dbReference>
<feature type="domain" description="P/Homo B" evidence="17">
    <location>
        <begin position="468"/>
        <end position="603"/>
    </location>
</feature>
<evidence type="ECO:0000256" key="10">
    <source>
        <dbReference type="ARBA" id="ARBA00023136"/>
    </source>
</evidence>
<evidence type="ECO:0000256" key="15">
    <source>
        <dbReference type="SAM" id="Phobius"/>
    </source>
</evidence>
<dbReference type="STRING" id="1036611.A0A1L9Q219"/>
<accession>A0A1L9Q219</accession>
<dbReference type="RefSeq" id="XP_040673565.1">
    <property type="nucleotide sequence ID" value="XM_040818488.1"/>
</dbReference>
<dbReference type="CDD" id="cd04059">
    <property type="entry name" value="Peptidases_S8_Protein_convertases_Kexins_Furin-like"/>
    <property type="match status" value="1"/>
</dbReference>
<dbReference type="GO" id="GO:0016485">
    <property type="term" value="P:protein processing"/>
    <property type="evidence" value="ECO:0007669"/>
    <property type="project" value="TreeGrafter"/>
</dbReference>
<evidence type="ECO:0000313" key="19">
    <source>
        <dbReference type="Proteomes" id="UP000184073"/>
    </source>
</evidence>
<dbReference type="InterPro" id="IPR023828">
    <property type="entry name" value="Peptidase_S8_Ser-AS"/>
</dbReference>
<sequence length="680" mass="74031">MRLFHALVVYLAIGADSAHAILRRSHETHDYFALQLLPQASPEEVALSLGIKHEGPIGELPDHHAFSMAKDGNSADILRLLREAHNASEVPFWASKLAPADALHRRIPPPQEPRASEKALLEQPDEAAVQAQDEAISLLGIHDPFFREQWHLLNTVQPGSDLNVTGVWLDGVSGEGVTVAVIDDGLDLDSRDLQPNYYAKGSYDFNDHSPEPRPRLVDDHHGTLCAAEIAAVKNNICGVGVAYNSQISGIRMLSGHVDDIDQAAAINYDYQNNHIYSCSWGPEDNGITMKAPGILVQRAIVNGVQNGRGGKGSVFVFSAGNGASNDDNCNFDGYTNSIYSVTVGAIDRMDTHPRYAESCSAQLVVAYSSGHGHGLYSTDNGDRCFSLHSGTSAAAPLGAGVIALALSVRPELTWRDVQYLLVETAVPVHTSDGSWQDTAGGRLFSHDWGYGKVDAYALVQKARSWELVKPQAWLHSAWQEVDRNIVEGHQGQSSYYEVSSEMLRAANLVQLEQVTVTINVNHTRRGDLSVELVSPSGVVSYLSTPRMPDQHRTGYTDWEFMSVAHWGESGIGTWRVIVKDTNVNGHTGTFINWRLNLWGEAVDGSNQPLHPFPGDPKEYGTEVAVISAASPTVAVVHPPSNWSPTRPLRPPCIWVWGALLALLALCSAFVCLAFNCVLAQ</sequence>
<dbReference type="Pfam" id="PF00082">
    <property type="entry name" value="Peptidase_S8"/>
    <property type="match status" value="1"/>
</dbReference>
<feature type="chain" id="PRO_5012769936" description="P/Homo B domain-containing protein" evidence="16">
    <location>
        <begin position="21"/>
        <end position="680"/>
    </location>
</feature>
<dbReference type="PROSITE" id="PS00136">
    <property type="entry name" value="SUBTILASE_ASP"/>
    <property type="match status" value="1"/>
</dbReference>
<dbReference type="SUPFAM" id="SSF49785">
    <property type="entry name" value="Galactose-binding domain-like"/>
    <property type="match status" value="1"/>
</dbReference>
<evidence type="ECO:0000256" key="1">
    <source>
        <dbReference type="ARBA" id="ARBA00004370"/>
    </source>
</evidence>
<dbReference type="Gene3D" id="3.40.50.200">
    <property type="entry name" value="Peptidase S8/S53 domain"/>
    <property type="match status" value="1"/>
</dbReference>
<dbReference type="InterPro" id="IPR000209">
    <property type="entry name" value="Peptidase_S8/S53_dom"/>
</dbReference>
<protein>
    <recommendedName>
        <fullName evidence="17">P/Homo B domain-containing protein</fullName>
    </recommendedName>
</protein>